<evidence type="ECO:0000256" key="1">
    <source>
        <dbReference type="SAM" id="MobiDB-lite"/>
    </source>
</evidence>
<accession>A0ABU0NWI6</accession>
<proteinExistence type="predicted"/>
<dbReference type="EMBL" id="JAUSWV010000002">
    <property type="protein sequence ID" value="MDQ0583123.1"/>
    <property type="molecule type" value="Genomic_DNA"/>
</dbReference>
<gene>
    <name evidence="2" type="ORF">QF030_005301</name>
</gene>
<evidence type="ECO:0000313" key="3">
    <source>
        <dbReference type="Proteomes" id="UP001230654"/>
    </source>
</evidence>
<name>A0ABU0NWI6_STRRH</name>
<feature type="region of interest" description="Disordered" evidence="1">
    <location>
        <begin position="1"/>
        <end position="38"/>
    </location>
</feature>
<keyword evidence="3" id="KW-1185">Reference proteome</keyword>
<reference evidence="2 3" key="1">
    <citation type="submission" date="2023-07" db="EMBL/GenBank/DDBJ databases">
        <title>Comparative genomics of wheat-associated soil bacteria to identify genetic determinants of phenazine resistance.</title>
        <authorList>
            <person name="Mouncey N."/>
        </authorList>
    </citation>
    <scope>NUCLEOTIDE SEQUENCE [LARGE SCALE GENOMIC DNA]</scope>
    <source>
        <strain evidence="2 3">B2I6</strain>
    </source>
</reference>
<protein>
    <submittedName>
        <fullName evidence="2">Uncharacterized protein</fullName>
    </submittedName>
</protein>
<comment type="caution">
    <text evidence="2">The sequence shown here is derived from an EMBL/GenBank/DDBJ whole genome shotgun (WGS) entry which is preliminary data.</text>
</comment>
<evidence type="ECO:0000313" key="2">
    <source>
        <dbReference type="EMBL" id="MDQ0583123.1"/>
    </source>
</evidence>
<dbReference type="Proteomes" id="UP001230654">
    <property type="component" value="Unassembled WGS sequence"/>
</dbReference>
<organism evidence="2 3">
    <name type="scientific">Streptomyces rishiriensis</name>
    <dbReference type="NCBI Taxonomy" id="68264"/>
    <lineage>
        <taxon>Bacteria</taxon>
        <taxon>Bacillati</taxon>
        <taxon>Actinomycetota</taxon>
        <taxon>Actinomycetes</taxon>
        <taxon>Kitasatosporales</taxon>
        <taxon>Streptomycetaceae</taxon>
        <taxon>Streptomyces</taxon>
    </lineage>
</organism>
<sequence>MEEPRRVTVPAYAESGFTGRRTPEVGLPAGRDGRFPAG</sequence>